<dbReference type="Proteomes" id="UP001499933">
    <property type="component" value="Unassembled WGS sequence"/>
</dbReference>
<keyword evidence="3" id="KW-1185">Reference proteome</keyword>
<comment type="caution">
    <text evidence="2">The sequence shown here is derived from an EMBL/GenBank/DDBJ whole genome shotgun (WGS) entry which is preliminary data.</text>
</comment>
<gene>
    <name evidence="2" type="ORF">GCM10009776_15790</name>
</gene>
<dbReference type="EMBL" id="BAAAOG010000002">
    <property type="protein sequence ID" value="GAA1954668.1"/>
    <property type="molecule type" value="Genomic_DNA"/>
</dbReference>
<sequence>MRDLSIVTDALRDLLTDALNTSPVFGGGPPPFSFTVSGQHPQNPGGADCELNIYLFHVAPNKYLANSFWSAAAQHGTTPPIAAEPLSLDLWYMLSAQSKTSYVQEQRVLGIAMQCLHEHAVIELNTPTPLPGAITPSEATVVLETPSFDELSRLWQAFGLPLRTTAQYRVSVVFLTPDTIPADEPNPEVVNLVAAPGALAEKAPARLFSTRRTLVYTAPGPVDESVLLSPATTAPAPGPAAAAQEVVLDGAGVLTGDHVVLVSYPGGVRTEDDVTATWLAAGDPPFRLTPPTGAGAPAPGRHELQLTRPTEPGWHSNAVPLNVAAWIDPAGGPLLTPNGSGIYTLTVQNIPAAGVVVRLGTTVLARIPGGGSPGAGEWQASGGQLTFAAPAGTPTGTHLVGVRANEIESDPVKWAVV</sequence>
<accession>A0ABP5C007</accession>
<reference evidence="3" key="1">
    <citation type="journal article" date="2019" name="Int. J. Syst. Evol. Microbiol.">
        <title>The Global Catalogue of Microorganisms (GCM) 10K type strain sequencing project: providing services to taxonomists for standard genome sequencing and annotation.</title>
        <authorList>
            <consortium name="The Broad Institute Genomics Platform"/>
            <consortium name="The Broad Institute Genome Sequencing Center for Infectious Disease"/>
            <person name="Wu L."/>
            <person name="Ma J."/>
        </authorList>
    </citation>
    <scope>NUCLEOTIDE SEQUENCE [LARGE SCALE GENOMIC DNA]</scope>
    <source>
        <strain evidence="3">JCM 14901</strain>
    </source>
</reference>
<organism evidence="2 3">
    <name type="scientific">Microbacterium deminutum</name>
    <dbReference type="NCBI Taxonomy" id="344164"/>
    <lineage>
        <taxon>Bacteria</taxon>
        <taxon>Bacillati</taxon>
        <taxon>Actinomycetota</taxon>
        <taxon>Actinomycetes</taxon>
        <taxon>Micrococcales</taxon>
        <taxon>Microbacteriaceae</taxon>
        <taxon>Microbacterium</taxon>
    </lineage>
</organism>
<name>A0ABP5C007_9MICO</name>
<feature type="domain" description="Pvc16 N-terminal" evidence="1">
    <location>
        <begin position="7"/>
        <end position="185"/>
    </location>
</feature>
<proteinExistence type="predicted"/>
<dbReference type="InterPro" id="IPR025351">
    <property type="entry name" value="Pvc16_N"/>
</dbReference>
<evidence type="ECO:0000259" key="1">
    <source>
        <dbReference type="Pfam" id="PF14065"/>
    </source>
</evidence>
<protein>
    <recommendedName>
        <fullName evidence="1">Pvc16 N-terminal domain-containing protein</fullName>
    </recommendedName>
</protein>
<dbReference type="RefSeq" id="WP_344093122.1">
    <property type="nucleotide sequence ID" value="NZ_BAAAOG010000002.1"/>
</dbReference>
<evidence type="ECO:0000313" key="2">
    <source>
        <dbReference type="EMBL" id="GAA1954668.1"/>
    </source>
</evidence>
<dbReference type="Pfam" id="PF14065">
    <property type="entry name" value="Pvc16_N"/>
    <property type="match status" value="1"/>
</dbReference>
<evidence type="ECO:0000313" key="3">
    <source>
        <dbReference type="Proteomes" id="UP001499933"/>
    </source>
</evidence>